<dbReference type="Proteomes" id="UP000324800">
    <property type="component" value="Unassembled WGS sequence"/>
</dbReference>
<dbReference type="PANTHER" id="PTHR46880">
    <property type="entry name" value="RAS-ASSOCIATING DOMAIN-CONTAINING PROTEIN"/>
    <property type="match status" value="1"/>
</dbReference>
<sequence length="630" mass="72747">MVVINQQLIGDEFIIGTKRPYTIHGSENIKQQMKQFNESWLNDAEFKSQFELGPNIGSFCKICKKQLESKNHVKEPQMTEEAFQRQQADLRKYLTNFIIHERAKEAEESMKIDEILRTVNLNDDQMKLASEQQVKIIYYAAKYAIANYNIESLQYMIISLGCHKLLQYFHHTSSTSTAEFLEIISDYLTSQIVQQVHKAGLCAACCDESTDISTFNQFITFVIYVDSNGVIQNKFMDIRSLGEKRRKALNLLDKFKSVAKEKELDLLKLCCFSCDGAAAMIGVKHEMTTPFKQELITLITTYRHAHRLAFSTQDATKLAQFFIFRKSEGQLLQLHHYFAKSPLHAAQLASIHTKDMTEQKKLVASFKVRWLSCSQSVDASIIELPSILKCLKIISEENFEVMAEGLLNVTTKFSFLSSLFILKPVLFQLKILSETFQEGNLCDDQIKPSFSKFRKKMEKINEEKISSQILRENQARHKTFLEEYSEGLGELDEKKMSEMEELSCKYVDATLKIVKKKFQVNDIMSSFKIFCNTADPEKIDDNSVYGNFDLKILNNRFWKLRGKKSCEEADVEILKEWKDFRQQLNDNFIGCTTRDVQRRLIRSQSFLQYSMLRMLAQVALAVSMSSALAE</sequence>
<protein>
    <submittedName>
        <fullName evidence="1">Putative Zinc finger protein 862</fullName>
    </submittedName>
</protein>
<reference evidence="1 2" key="1">
    <citation type="submission" date="2019-03" db="EMBL/GenBank/DDBJ databases">
        <title>Single cell metagenomics reveals metabolic interactions within the superorganism composed of flagellate Streblomastix strix and complex community of Bacteroidetes bacteria on its surface.</title>
        <authorList>
            <person name="Treitli S.C."/>
            <person name="Kolisko M."/>
            <person name="Husnik F."/>
            <person name="Keeling P."/>
            <person name="Hampl V."/>
        </authorList>
    </citation>
    <scope>NUCLEOTIDE SEQUENCE [LARGE SCALE GENOMIC DNA]</scope>
    <source>
        <strain evidence="1">ST1C</strain>
    </source>
</reference>
<name>A0A5J4VD23_9EUKA</name>
<dbReference type="InterPro" id="IPR012337">
    <property type="entry name" value="RNaseH-like_sf"/>
</dbReference>
<comment type="caution">
    <text evidence="1">The sequence shown here is derived from an EMBL/GenBank/DDBJ whole genome shotgun (WGS) entry which is preliminary data.</text>
</comment>
<dbReference type="EMBL" id="SNRW01007889">
    <property type="protein sequence ID" value="KAA6380450.1"/>
    <property type="molecule type" value="Genomic_DNA"/>
</dbReference>
<gene>
    <name evidence="1" type="ORF">EZS28_024024</name>
</gene>
<evidence type="ECO:0000313" key="2">
    <source>
        <dbReference type="Proteomes" id="UP000324800"/>
    </source>
</evidence>
<organism evidence="1 2">
    <name type="scientific">Streblomastix strix</name>
    <dbReference type="NCBI Taxonomy" id="222440"/>
    <lineage>
        <taxon>Eukaryota</taxon>
        <taxon>Metamonada</taxon>
        <taxon>Preaxostyla</taxon>
        <taxon>Oxymonadida</taxon>
        <taxon>Streblomastigidae</taxon>
        <taxon>Streblomastix</taxon>
    </lineage>
</organism>
<accession>A0A5J4VD23</accession>
<evidence type="ECO:0000313" key="1">
    <source>
        <dbReference type="EMBL" id="KAA6380450.1"/>
    </source>
</evidence>
<dbReference type="AlphaFoldDB" id="A0A5J4VD23"/>
<dbReference type="SUPFAM" id="SSF53098">
    <property type="entry name" value="Ribonuclease H-like"/>
    <property type="match status" value="1"/>
</dbReference>
<dbReference type="PANTHER" id="PTHR46880:SF5">
    <property type="entry name" value="DUF4371 DOMAIN-CONTAINING PROTEIN"/>
    <property type="match status" value="1"/>
</dbReference>
<proteinExistence type="predicted"/>